<accession>A0A8H7CHU1</accession>
<gene>
    <name evidence="2" type="ORF">MVEN_02046500</name>
</gene>
<dbReference type="EMBL" id="JACAZI010000021">
    <property type="protein sequence ID" value="KAF7338214.1"/>
    <property type="molecule type" value="Genomic_DNA"/>
</dbReference>
<dbReference type="SMART" id="SM00757">
    <property type="entry name" value="CRA"/>
    <property type="match status" value="1"/>
</dbReference>
<proteinExistence type="predicted"/>
<dbReference type="InterPro" id="IPR006594">
    <property type="entry name" value="LisH"/>
</dbReference>
<evidence type="ECO:0000259" key="1">
    <source>
        <dbReference type="SMART" id="SM00757"/>
    </source>
</evidence>
<comment type="caution">
    <text evidence="2">The sequence shown here is derived from an EMBL/GenBank/DDBJ whole genome shotgun (WGS) entry which is preliminary data.</text>
</comment>
<dbReference type="Pfam" id="PF10607">
    <property type="entry name" value="CTLH"/>
    <property type="match status" value="1"/>
</dbReference>
<dbReference type="InterPro" id="IPR050618">
    <property type="entry name" value="Ubq-SigPath_Reg"/>
</dbReference>
<dbReference type="Proteomes" id="UP000620124">
    <property type="component" value="Unassembled WGS sequence"/>
</dbReference>
<dbReference type="Pfam" id="PF08513">
    <property type="entry name" value="LisH"/>
    <property type="match status" value="1"/>
</dbReference>
<dbReference type="OrthoDB" id="8048523at2759"/>
<reference evidence="2" key="1">
    <citation type="submission" date="2020-05" db="EMBL/GenBank/DDBJ databases">
        <title>Mycena genomes resolve the evolution of fungal bioluminescence.</title>
        <authorList>
            <person name="Tsai I.J."/>
        </authorList>
    </citation>
    <scope>NUCLEOTIDE SEQUENCE</scope>
    <source>
        <strain evidence="2">CCC161011</strain>
    </source>
</reference>
<dbReference type="AlphaFoldDB" id="A0A8H7CHU1"/>
<dbReference type="PROSITE" id="PS50896">
    <property type="entry name" value="LISH"/>
    <property type="match status" value="1"/>
</dbReference>
<organism evidence="2 3">
    <name type="scientific">Mycena venus</name>
    <dbReference type="NCBI Taxonomy" id="2733690"/>
    <lineage>
        <taxon>Eukaryota</taxon>
        <taxon>Fungi</taxon>
        <taxon>Dikarya</taxon>
        <taxon>Basidiomycota</taxon>
        <taxon>Agaricomycotina</taxon>
        <taxon>Agaricomycetes</taxon>
        <taxon>Agaricomycetidae</taxon>
        <taxon>Agaricales</taxon>
        <taxon>Marasmiineae</taxon>
        <taxon>Mycenaceae</taxon>
        <taxon>Mycena</taxon>
    </lineage>
</organism>
<feature type="domain" description="CRA" evidence="1">
    <location>
        <begin position="165"/>
        <end position="266"/>
    </location>
</feature>
<dbReference type="InterPro" id="IPR024964">
    <property type="entry name" value="CTLH/CRA"/>
</dbReference>
<sequence>MSTPAEPTPYQLRTLVIDYLIHNGYSSTARAFAQSSLAPTSLDADGDEIMHAADGDISATRLSKEALAQVELRQRIRTHILAGQINDAIDLLEKHFPAVLSSELLPSTPKPHKSLTGTDFVASTTLNPAHLNLNLRILAFTEAFRAFLHPTLGSSSSLLEDDDEPKTAELLSKAQKLHVLASMLTNPAERAAYNKELQNVTGLLAYPDPESSPVAKYLGSERREAVANQINTAILYRTGLPPISHLELSTRYTSTLWSFLHDFRVRPRPGALLPPTSLDKVASPSLIKGTKAADKDAPEAPRFDLQQFLNVKA</sequence>
<dbReference type="PANTHER" id="PTHR12864">
    <property type="entry name" value="RAN BINDING PROTEIN 9-RELATED"/>
    <property type="match status" value="1"/>
</dbReference>
<name>A0A8H7CHU1_9AGAR</name>
<evidence type="ECO:0000313" key="2">
    <source>
        <dbReference type="EMBL" id="KAF7338214.1"/>
    </source>
</evidence>
<dbReference type="InterPro" id="IPR013144">
    <property type="entry name" value="CRA_dom"/>
</dbReference>
<protein>
    <recommendedName>
        <fullName evidence="1">CRA domain-containing protein</fullName>
    </recommendedName>
</protein>
<keyword evidence="3" id="KW-1185">Reference proteome</keyword>
<evidence type="ECO:0000313" key="3">
    <source>
        <dbReference type="Proteomes" id="UP000620124"/>
    </source>
</evidence>